<dbReference type="InterPro" id="IPR032344">
    <property type="entry name" value="DUF4862"/>
</dbReference>
<dbReference type="RefSeq" id="WP_368628927.1">
    <property type="nucleotide sequence ID" value="NZ_JAYWLU010000001.1"/>
</dbReference>
<evidence type="ECO:0000313" key="2">
    <source>
        <dbReference type="Proteomes" id="UP001558481"/>
    </source>
</evidence>
<sequence length="309" mass="33926">MTRMNQEILRPIVVGAYAAIPSDQKNQEMFYDLLARHGKATALEIPFRDGFVDPIEWLARQRKRRFTRSVITLIPGTMERVGASGVFGLASPDENARRAAMDYTRAARQCAEELNQLTGEKSVEVIHVHSAPSMKADPAQLGRSLEMLLSEQPNTYEWSTRLVLEHCDAYDPTIKGEKRFLSLGDEIPVAASLGMGVTINWGRSAVEAQNSDRPLEHVRQLVSEGILEGLMFSGAGRESNGYGAPWADAHLPLTGDEPTSLMDESAVEQCLEAAGGACTYTGAKVQVPTGSSIQRRVDIIRNVTRLLES</sequence>
<dbReference type="Pfam" id="PF16154">
    <property type="entry name" value="DUF4862"/>
    <property type="match status" value="1"/>
</dbReference>
<dbReference type="SUPFAM" id="SSF51658">
    <property type="entry name" value="Xylose isomerase-like"/>
    <property type="match status" value="1"/>
</dbReference>
<protein>
    <submittedName>
        <fullName evidence="1">DUF4862 family protein</fullName>
    </submittedName>
</protein>
<keyword evidence="2" id="KW-1185">Reference proteome</keyword>
<dbReference type="Proteomes" id="UP001558481">
    <property type="component" value="Unassembled WGS sequence"/>
</dbReference>
<accession>A0ABV3UZ00</accession>
<gene>
    <name evidence="1" type="ORF">VVR66_00485</name>
</gene>
<comment type="caution">
    <text evidence="1">The sequence shown here is derived from an EMBL/GenBank/DDBJ whole genome shotgun (WGS) entry which is preliminary data.</text>
</comment>
<dbReference type="InterPro" id="IPR036237">
    <property type="entry name" value="Xyl_isomerase-like_sf"/>
</dbReference>
<dbReference type="EMBL" id="JAYWLU010000001">
    <property type="protein sequence ID" value="MEX3593189.1"/>
    <property type="molecule type" value="Genomic_DNA"/>
</dbReference>
<name>A0ABV3UZ00_9MICC</name>
<organism evidence="1 2">
    <name type="scientific">Kocuria carniphila</name>
    <dbReference type="NCBI Taxonomy" id="262208"/>
    <lineage>
        <taxon>Bacteria</taxon>
        <taxon>Bacillati</taxon>
        <taxon>Actinomycetota</taxon>
        <taxon>Actinomycetes</taxon>
        <taxon>Micrococcales</taxon>
        <taxon>Micrococcaceae</taxon>
        <taxon>Kocuria</taxon>
    </lineage>
</organism>
<evidence type="ECO:0000313" key="1">
    <source>
        <dbReference type="EMBL" id="MEX3593189.1"/>
    </source>
</evidence>
<proteinExistence type="predicted"/>
<reference evidence="1 2" key="1">
    <citation type="journal article" date="2024" name="Fungal Genet. Biol.">
        <title>The porcine skin microbiome exhibits broad fungal antagonism.</title>
        <authorList>
            <person name="De La Cruz K.F."/>
            <person name="Townsend E.C."/>
            <person name="Alex Cheong J.Z."/>
            <person name="Salamzade R."/>
            <person name="Liu A."/>
            <person name="Sandstrom S."/>
            <person name="Davila E."/>
            <person name="Huang L."/>
            <person name="Xu K.H."/>
            <person name="Wu S.Y."/>
            <person name="Meudt J.J."/>
            <person name="Shanmuganayagam D."/>
            <person name="Gibson A.L.F."/>
            <person name="Kalan L.R."/>
        </authorList>
    </citation>
    <scope>NUCLEOTIDE SEQUENCE [LARGE SCALE GENOMIC DNA]</scope>
    <source>
        <strain evidence="1 2">LK2625</strain>
    </source>
</reference>